<gene>
    <name evidence="4" type="ORF">D1223_03080</name>
</gene>
<dbReference type="AlphaFoldDB" id="A0A399RSH6"/>
<evidence type="ECO:0000256" key="1">
    <source>
        <dbReference type="ARBA" id="ARBA00023125"/>
    </source>
</evidence>
<evidence type="ECO:0000256" key="2">
    <source>
        <dbReference type="PROSITE-ProRule" id="PRU00335"/>
    </source>
</evidence>
<name>A0A399RSH6_9PROT</name>
<evidence type="ECO:0000313" key="5">
    <source>
        <dbReference type="Proteomes" id="UP000266385"/>
    </source>
</evidence>
<dbReference type="OrthoDB" id="7501070at2"/>
<dbReference type="Pfam" id="PF00440">
    <property type="entry name" value="TetR_N"/>
    <property type="match status" value="1"/>
</dbReference>
<keyword evidence="5" id="KW-1185">Reference proteome</keyword>
<sequence>MAALERLLRKKDFDDIGIAELAAEAGVAVGTVYRRFENKEALVPLLFDLWQARSQTQSAHATIEADTLAKMDLRLLLRQQMRAAHRFILEQAHILRAVYLQGRLKPHLIGDDWKALWHEARKGNLAFLQLVSDHIAKRDLERAADTMIYLANTALVEKALFGDDGAGYVMALDGDAFADEIADVIYGYLVLPELET</sequence>
<feature type="DNA-binding region" description="H-T-H motif" evidence="2">
    <location>
        <begin position="17"/>
        <end position="36"/>
    </location>
</feature>
<comment type="caution">
    <text evidence="4">The sequence shown here is derived from an EMBL/GenBank/DDBJ whole genome shotgun (WGS) entry which is preliminary data.</text>
</comment>
<proteinExistence type="predicted"/>
<dbReference type="EMBL" id="QWFX01000005">
    <property type="protein sequence ID" value="RIJ32847.1"/>
    <property type="molecule type" value="Genomic_DNA"/>
</dbReference>
<protein>
    <submittedName>
        <fullName evidence="4">TetR/AcrR family transcriptional regulator</fullName>
    </submittedName>
</protein>
<dbReference type="GO" id="GO:0003677">
    <property type="term" value="F:DNA binding"/>
    <property type="evidence" value="ECO:0007669"/>
    <property type="project" value="UniProtKB-UniRule"/>
</dbReference>
<organism evidence="4 5">
    <name type="scientific">Henriciella mobilis</name>
    <dbReference type="NCBI Taxonomy" id="2305467"/>
    <lineage>
        <taxon>Bacteria</taxon>
        <taxon>Pseudomonadati</taxon>
        <taxon>Pseudomonadota</taxon>
        <taxon>Alphaproteobacteria</taxon>
        <taxon>Hyphomonadales</taxon>
        <taxon>Hyphomonadaceae</taxon>
        <taxon>Henriciella</taxon>
    </lineage>
</organism>
<accession>A0A399RSH6</accession>
<dbReference type="PROSITE" id="PS50977">
    <property type="entry name" value="HTH_TETR_2"/>
    <property type="match status" value="1"/>
</dbReference>
<dbReference type="InterPro" id="IPR009057">
    <property type="entry name" value="Homeodomain-like_sf"/>
</dbReference>
<reference evidence="4 5" key="1">
    <citation type="submission" date="2018-08" db="EMBL/GenBank/DDBJ databases">
        <title>Henriciella mobilis sp. nov., isolated from seawater.</title>
        <authorList>
            <person name="Cheng H."/>
            <person name="Wu Y.-H."/>
            <person name="Xu X.-W."/>
            <person name="Guo L.-L."/>
        </authorList>
    </citation>
    <scope>NUCLEOTIDE SEQUENCE [LARGE SCALE GENOMIC DNA]</scope>
    <source>
        <strain evidence="4 5">JN25</strain>
    </source>
</reference>
<keyword evidence="1 2" id="KW-0238">DNA-binding</keyword>
<feature type="domain" description="HTH tetR-type" evidence="3">
    <location>
        <begin position="1"/>
        <end position="54"/>
    </location>
</feature>
<dbReference type="RefSeq" id="WP_119374928.1">
    <property type="nucleotide sequence ID" value="NZ_QWFX01000005.1"/>
</dbReference>
<dbReference type="Gene3D" id="1.10.357.10">
    <property type="entry name" value="Tetracycline Repressor, domain 2"/>
    <property type="match status" value="1"/>
</dbReference>
<dbReference type="SUPFAM" id="SSF46689">
    <property type="entry name" value="Homeodomain-like"/>
    <property type="match status" value="1"/>
</dbReference>
<dbReference type="Proteomes" id="UP000266385">
    <property type="component" value="Unassembled WGS sequence"/>
</dbReference>
<evidence type="ECO:0000259" key="3">
    <source>
        <dbReference type="PROSITE" id="PS50977"/>
    </source>
</evidence>
<dbReference type="InterPro" id="IPR001647">
    <property type="entry name" value="HTH_TetR"/>
</dbReference>
<evidence type="ECO:0000313" key="4">
    <source>
        <dbReference type="EMBL" id="RIJ32847.1"/>
    </source>
</evidence>